<evidence type="ECO:0000256" key="10">
    <source>
        <dbReference type="ARBA" id="ARBA00023128"/>
    </source>
</evidence>
<sequence>MSLSPDRSSNQQKVRRHKELFDRIDTAHCGEITLVDFEKAMERADHPLKDSAFAMSEIYNAFVNAPNQDHRRGTPQTTGVDHIDFAQFNNYLMMAEDQIAKGFQEVDRDHDGRITKKDLKSYLIRMGVKPTPAEVSVFFNSIDTKGQGYITFDSFRDGLLLIPRMNGSRIRTAFRFFNDDLENISSDGDVTIGSDIRKNVGFFLAGGLSGVVSRTCTAPLDRVKVFLIARTDLNSTLLTKREAIQRMAEEKEHHKVPTKKIQSPLVRAARTIYRQGGLKAFYTGNGLNVFKVFPESAMKFGSFEAAKRFMCTMEGVEDETQLSRAATYISGGIGGVCAQITVYPIDTLKYRLQCASLESDVKGTSLLAQTAKDMYAEGGLRLFYRGLLVGLGGMFPYAAMDLGTFTTLKRWYIRRQAAREGVSVDEVSLPNYLVLTMGATSGTFGASMVYPINLLRTRLQAQGTYAHPYHYSGFFDVARQTVKREGFQGLYKGLLPNLAKVAPAVSISYLMYENLKKLFGLE</sequence>
<keyword evidence="8" id="KW-0106">Calcium</keyword>
<dbReference type="InterPro" id="IPR002048">
    <property type="entry name" value="EF_hand_dom"/>
</dbReference>
<feature type="domain" description="EF-hand" evidence="14">
    <location>
        <begin position="12"/>
        <end position="47"/>
    </location>
</feature>
<evidence type="ECO:0000256" key="8">
    <source>
        <dbReference type="ARBA" id="ARBA00022837"/>
    </source>
</evidence>
<evidence type="ECO:0000256" key="3">
    <source>
        <dbReference type="ARBA" id="ARBA00022448"/>
    </source>
</evidence>
<dbReference type="PRINTS" id="PR00926">
    <property type="entry name" value="MITOCARRIER"/>
</dbReference>
<keyword evidence="6" id="KW-0677">Repeat</keyword>
<evidence type="ECO:0000256" key="11">
    <source>
        <dbReference type="ARBA" id="ARBA00023136"/>
    </source>
</evidence>
<feature type="repeat" description="Solcar" evidence="12">
    <location>
        <begin position="430"/>
        <end position="518"/>
    </location>
</feature>
<dbReference type="PANTHER" id="PTHR24089">
    <property type="entry name" value="SOLUTE CARRIER FAMILY 25"/>
    <property type="match status" value="1"/>
</dbReference>
<organism evidence="15 16">
    <name type="scientific">Brettanomyces naardenensis</name>
    <name type="common">Yeast</name>
    <dbReference type="NCBI Taxonomy" id="13370"/>
    <lineage>
        <taxon>Eukaryota</taxon>
        <taxon>Fungi</taxon>
        <taxon>Dikarya</taxon>
        <taxon>Ascomycota</taxon>
        <taxon>Saccharomycotina</taxon>
        <taxon>Pichiomycetes</taxon>
        <taxon>Pichiales</taxon>
        <taxon>Pichiaceae</taxon>
        <taxon>Brettanomyces</taxon>
    </lineage>
</organism>
<dbReference type="InParanoid" id="A0A448YJ15"/>
<dbReference type="SUPFAM" id="SSF47473">
    <property type="entry name" value="EF-hand"/>
    <property type="match status" value="1"/>
</dbReference>
<evidence type="ECO:0000256" key="7">
    <source>
        <dbReference type="ARBA" id="ARBA00022792"/>
    </source>
</evidence>
<evidence type="ECO:0000256" key="1">
    <source>
        <dbReference type="ARBA" id="ARBA00004448"/>
    </source>
</evidence>
<feature type="domain" description="EF-hand" evidence="14">
    <location>
        <begin position="130"/>
        <end position="165"/>
    </location>
</feature>
<dbReference type="SUPFAM" id="SSF103506">
    <property type="entry name" value="Mitochondrial carrier"/>
    <property type="match status" value="1"/>
</dbReference>
<proteinExistence type="inferred from homology"/>
<evidence type="ECO:0000256" key="9">
    <source>
        <dbReference type="ARBA" id="ARBA00022989"/>
    </source>
</evidence>
<dbReference type="SMART" id="SM00054">
    <property type="entry name" value="EFh"/>
    <property type="match status" value="3"/>
</dbReference>
<reference evidence="15 16" key="1">
    <citation type="submission" date="2018-12" db="EMBL/GenBank/DDBJ databases">
        <authorList>
            <person name="Tiukova I."/>
            <person name="Dainat J."/>
        </authorList>
    </citation>
    <scope>NUCLEOTIDE SEQUENCE [LARGE SCALE GENOMIC DNA]</scope>
</reference>
<dbReference type="InterPro" id="IPR018108">
    <property type="entry name" value="MCP_transmembrane"/>
</dbReference>
<dbReference type="InterPro" id="IPR002067">
    <property type="entry name" value="MCP"/>
</dbReference>
<keyword evidence="7" id="KW-0999">Mitochondrion inner membrane</keyword>
<dbReference type="Pfam" id="PF13499">
    <property type="entry name" value="EF-hand_7"/>
    <property type="match status" value="1"/>
</dbReference>
<dbReference type="AlphaFoldDB" id="A0A448YJ15"/>
<dbReference type="Pfam" id="PF00153">
    <property type="entry name" value="Mito_carr"/>
    <property type="match status" value="3"/>
</dbReference>
<dbReference type="Proteomes" id="UP000290900">
    <property type="component" value="Unassembled WGS sequence"/>
</dbReference>
<keyword evidence="10" id="KW-0496">Mitochondrion</keyword>
<evidence type="ECO:0000256" key="12">
    <source>
        <dbReference type="PROSITE-ProRule" id="PRU00282"/>
    </source>
</evidence>
<dbReference type="CDD" id="cd00051">
    <property type="entry name" value="EFh"/>
    <property type="match status" value="1"/>
</dbReference>
<evidence type="ECO:0000256" key="13">
    <source>
        <dbReference type="RuleBase" id="RU000488"/>
    </source>
</evidence>
<evidence type="ECO:0000256" key="6">
    <source>
        <dbReference type="ARBA" id="ARBA00022737"/>
    </source>
</evidence>
<evidence type="ECO:0000313" key="15">
    <source>
        <dbReference type="EMBL" id="VEU20887.1"/>
    </source>
</evidence>
<keyword evidence="11 12" id="KW-0472">Membrane</keyword>
<dbReference type="PROSITE" id="PS50920">
    <property type="entry name" value="SOLCAR"/>
    <property type="match status" value="3"/>
</dbReference>
<accession>A0A448YJ15</accession>
<feature type="domain" description="EF-hand" evidence="14">
    <location>
        <begin position="94"/>
        <end position="129"/>
    </location>
</feature>
<dbReference type="OrthoDB" id="270584at2759"/>
<keyword evidence="16" id="KW-1185">Reference proteome</keyword>
<evidence type="ECO:0000313" key="16">
    <source>
        <dbReference type="Proteomes" id="UP000290900"/>
    </source>
</evidence>
<keyword evidence="3 13" id="KW-0813">Transport</keyword>
<dbReference type="EMBL" id="CAACVR010000008">
    <property type="protein sequence ID" value="VEU20887.1"/>
    <property type="molecule type" value="Genomic_DNA"/>
</dbReference>
<protein>
    <submittedName>
        <fullName evidence="15">DEKNAAC101855</fullName>
    </submittedName>
</protein>
<dbReference type="FunFam" id="1.50.40.10:FF:000016">
    <property type="entry name" value="Solute carrier family 25 member 23"/>
    <property type="match status" value="1"/>
</dbReference>
<evidence type="ECO:0000256" key="2">
    <source>
        <dbReference type="ARBA" id="ARBA00006375"/>
    </source>
</evidence>
<evidence type="ECO:0000256" key="5">
    <source>
        <dbReference type="ARBA" id="ARBA00022723"/>
    </source>
</evidence>
<dbReference type="Gene3D" id="1.10.238.10">
    <property type="entry name" value="EF-hand"/>
    <property type="match status" value="1"/>
</dbReference>
<dbReference type="FunCoup" id="A0A448YJ15">
    <property type="interactions" value="7"/>
</dbReference>
<dbReference type="STRING" id="13370.A0A448YJ15"/>
<evidence type="ECO:0000259" key="14">
    <source>
        <dbReference type="PROSITE" id="PS50222"/>
    </source>
</evidence>
<comment type="similarity">
    <text evidence="2 13">Belongs to the mitochondrial carrier (TC 2.A.29) family.</text>
</comment>
<comment type="subcellular location">
    <subcellularLocation>
        <location evidence="1">Mitochondrion inner membrane</location>
        <topology evidence="1">Multi-pass membrane protein</topology>
    </subcellularLocation>
</comment>
<keyword evidence="5" id="KW-0479">Metal-binding</keyword>
<feature type="repeat" description="Solcar" evidence="12">
    <location>
        <begin position="197"/>
        <end position="309"/>
    </location>
</feature>
<dbReference type="PROSITE" id="PS00018">
    <property type="entry name" value="EF_HAND_1"/>
    <property type="match status" value="1"/>
</dbReference>
<dbReference type="InterPro" id="IPR011992">
    <property type="entry name" value="EF-hand-dom_pair"/>
</dbReference>
<dbReference type="InterPro" id="IPR023395">
    <property type="entry name" value="MCP_dom_sf"/>
</dbReference>
<dbReference type="GO" id="GO:0005743">
    <property type="term" value="C:mitochondrial inner membrane"/>
    <property type="evidence" value="ECO:0007669"/>
    <property type="project" value="UniProtKB-SubCell"/>
</dbReference>
<dbReference type="GO" id="GO:0055085">
    <property type="term" value="P:transmembrane transport"/>
    <property type="evidence" value="ECO:0007669"/>
    <property type="project" value="InterPro"/>
</dbReference>
<dbReference type="GO" id="GO:0005509">
    <property type="term" value="F:calcium ion binding"/>
    <property type="evidence" value="ECO:0007669"/>
    <property type="project" value="InterPro"/>
</dbReference>
<dbReference type="InterPro" id="IPR018247">
    <property type="entry name" value="EF_Hand_1_Ca_BS"/>
</dbReference>
<keyword evidence="9" id="KW-1133">Transmembrane helix</keyword>
<keyword evidence="4 12" id="KW-0812">Transmembrane</keyword>
<dbReference type="PROSITE" id="PS50222">
    <property type="entry name" value="EF_HAND_2"/>
    <property type="match status" value="3"/>
</dbReference>
<dbReference type="Gene3D" id="1.50.40.10">
    <property type="entry name" value="Mitochondrial carrier domain"/>
    <property type="match status" value="1"/>
</dbReference>
<name>A0A448YJ15_BRENA</name>
<feature type="repeat" description="Solcar" evidence="12">
    <location>
        <begin position="322"/>
        <end position="411"/>
    </location>
</feature>
<gene>
    <name evidence="15" type="ORF">BRENAR_LOCUS1622</name>
</gene>
<evidence type="ECO:0000256" key="4">
    <source>
        <dbReference type="ARBA" id="ARBA00022692"/>
    </source>
</evidence>